<dbReference type="Gene3D" id="3.30.450.20">
    <property type="entry name" value="PAS domain"/>
    <property type="match status" value="1"/>
</dbReference>
<feature type="domain" description="HTH luxR-type" evidence="1">
    <location>
        <begin position="208"/>
        <end position="265"/>
    </location>
</feature>
<dbReference type="EMBL" id="JACHEB010000006">
    <property type="protein sequence ID" value="MBB5329437.1"/>
    <property type="molecule type" value="Genomic_DNA"/>
</dbReference>
<dbReference type="SUPFAM" id="SSF55785">
    <property type="entry name" value="PYP-like sensor domain (PAS domain)"/>
    <property type="match status" value="1"/>
</dbReference>
<dbReference type="Gene3D" id="1.10.10.10">
    <property type="entry name" value="Winged helix-like DNA-binding domain superfamily/Winged helix DNA-binding domain"/>
    <property type="match status" value="1"/>
</dbReference>
<evidence type="ECO:0000259" key="1">
    <source>
        <dbReference type="SMART" id="SM00421"/>
    </source>
</evidence>
<evidence type="ECO:0000313" key="2">
    <source>
        <dbReference type="EMBL" id="MBB5329437.1"/>
    </source>
</evidence>
<keyword evidence="2" id="KW-0238">DNA-binding</keyword>
<sequence length="268" mass="29409">MRTSVFYNEFLSKQGICEVACVSAIASTKAFEVLSIYRGPNEGPIDREQLAMLRIVAPHLRTALATKHKLQALQRRACDLESAFDRLPTALVLVNLKGRPVLVNAAARAICDKRDGLVLSHSEVAAQKPSENSRLRAAILLAIRAVTEKTHPSVAGLVISRNRGRPLQISVVPLISRDADVPQEAVATIFISDPDCHDGAAPSVLREMYRLSHAETRLAILLLEGKSLREAADLLEIGWETVRTQVKSLFHKTGTKRQGELVRLLDAC</sequence>
<name>A0A9X0U646_9BACT</name>
<accession>A0A9X0U646</accession>
<dbReference type="InterPro" id="IPR036388">
    <property type="entry name" value="WH-like_DNA-bd_sf"/>
</dbReference>
<gene>
    <name evidence="2" type="ORF">HDF14_003055</name>
</gene>
<dbReference type="Proteomes" id="UP000535182">
    <property type="component" value="Unassembled WGS sequence"/>
</dbReference>
<organism evidence="2 3">
    <name type="scientific">Tunturiibacter gelidiferens</name>
    <dbReference type="NCBI Taxonomy" id="3069689"/>
    <lineage>
        <taxon>Bacteria</taxon>
        <taxon>Pseudomonadati</taxon>
        <taxon>Acidobacteriota</taxon>
        <taxon>Terriglobia</taxon>
        <taxon>Terriglobales</taxon>
        <taxon>Acidobacteriaceae</taxon>
        <taxon>Tunturiibacter</taxon>
    </lineage>
</organism>
<dbReference type="InterPro" id="IPR000792">
    <property type="entry name" value="Tscrpt_reg_LuxR_C"/>
</dbReference>
<comment type="caution">
    <text evidence="2">The sequence shown here is derived from an EMBL/GenBank/DDBJ whole genome shotgun (WGS) entry which is preliminary data.</text>
</comment>
<evidence type="ECO:0000313" key="3">
    <source>
        <dbReference type="Proteomes" id="UP000535182"/>
    </source>
</evidence>
<dbReference type="GO" id="GO:0003677">
    <property type="term" value="F:DNA binding"/>
    <property type="evidence" value="ECO:0007669"/>
    <property type="project" value="UniProtKB-KW"/>
</dbReference>
<dbReference type="InterPro" id="IPR016032">
    <property type="entry name" value="Sig_transdc_resp-reg_C-effctor"/>
</dbReference>
<dbReference type="SMART" id="SM00421">
    <property type="entry name" value="HTH_LUXR"/>
    <property type="match status" value="1"/>
</dbReference>
<reference evidence="2 3" key="1">
    <citation type="submission" date="2020-08" db="EMBL/GenBank/DDBJ databases">
        <title>Genomic Encyclopedia of Type Strains, Phase IV (KMG-V): Genome sequencing to study the core and pangenomes of soil and plant-associated prokaryotes.</title>
        <authorList>
            <person name="Whitman W."/>
        </authorList>
    </citation>
    <scope>NUCLEOTIDE SEQUENCE [LARGE SCALE GENOMIC DNA]</scope>
    <source>
        <strain evidence="2 3">X5P2</strain>
    </source>
</reference>
<keyword evidence="3" id="KW-1185">Reference proteome</keyword>
<dbReference type="SUPFAM" id="SSF46894">
    <property type="entry name" value="C-terminal effector domain of the bipartite response regulators"/>
    <property type="match status" value="1"/>
</dbReference>
<protein>
    <submittedName>
        <fullName evidence="2">DNA-binding CsgD family transcriptional regulator</fullName>
    </submittedName>
</protein>
<dbReference type="AlphaFoldDB" id="A0A9X0U646"/>
<proteinExistence type="predicted"/>
<dbReference type="GO" id="GO:0006355">
    <property type="term" value="P:regulation of DNA-templated transcription"/>
    <property type="evidence" value="ECO:0007669"/>
    <property type="project" value="InterPro"/>
</dbReference>
<dbReference type="InterPro" id="IPR035965">
    <property type="entry name" value="PAS-like_dom_sf"/>
</dbReference>